<dbReference type="NCBIfam" id="NF008866">
    <property type="entry name" value="PRK11899.1"/>
    <property type="match status" value="1"/>
</dbReference>
<dbReference type="CDD" id="cd13631">
    <property type="entry name" value="PBP2_Ct-PDT_like"/>
    <property type="match status" value="1"/>
</dbReference>
<dbReference type="GO" id="GO:0009094">
    <property type="term" value="P:L-phenylalanine biosynthetic process"/>
    <property type="evidence" value="ECO:0007669"/>
    <property type="project" value="UniProtKB-UniPathway"/>
</dbReference>
<evidence type="ECO:0000256" key="1">
    <source>
        <dbReference type="ARBA" id="ARBA00004741"/>
    </source>
</evidence>
<dbReference type="KEGG" id="ome:OLMES_4514"/>
<dbReference type="InterPro" id="IPR018528">
    <property type="entry name" value="Preph_deHydtase_CS"/>
</dbReference>
<keyword evidence="6" id="KW-0456">Lyase</keyword>
<keyword evidence="5" id="KW-0584">Phenylalanine biosynthesis</keyword>
<dbReference type="RefSeq" id="WP_087463277.1">
    <property type="nucleotide sequence ID" value="NZ_CP021425.1"/>
</dbReference>
<feature type="domain" description="ACT" evidence="10">
    <location>
        <begin position="192"/>
        <end position="269"/>
    </location>
</feature>
<dbReference type="PROSITE" id="PS00857">
    <property type="entry name" value="PREPHENATE_DEHYDR_1"/>
    <property type="match status" value="1"/>
</dbReference>
<dbReference type="Pfam" id="PF00800">
    <property type="entry name" value="PDT"/>
    <property type="match status" value="1"/>
</dbReference>
<dbReference type="AlphaFoldDB" id="A0A1Y0IE10"/>
<dbReference type="GO" id="GO:0004664">
    <property type="term" value="F:prephenate dehydratase activity"/>
    <property type="evidence" value="ECO:0007669"/>
    <property type="project" value="UniProtKB-EC"/>
</dbReference>
<evidence type="ECO:0000256" key="8">
    <source>
        <dbReference type="PIRSR" id="PIRSR001500-2"/>
    </source>
</evidence>
<evidence type="ECO:0000259" key="10">
    <source>
        <dbReference type="PROSITE" id="PS51671"/>
    </source>
</evidence>
<name>A0A1Y0IE10_9GAMM</name>
<protein>
    <recommendedName>
        <fullName evidence="2">prephenate dehydratase</fullName>
        <ecNumber evidence="2">4.2.1.51</ecNumber>
    </recommendedName>
</protein>
<dbReference type="UniPathway" id="UPA00121">
    <property type="reaction ID" value="UER00345"/>
</dbReference>
<gene>
    <name evidence="11" type="ORF">OLMES_4514</name>
</gene>
<organism evidence="11 12">
    <name type="scientific">Oleiphilus messinensis</name>
    <dbReference type="NCBI Taxonomy" id="141451"/>
    <lineage>
        <taxon>Bacteria</taxon>
        <taxon>Pseudomonadati</taxon>
        <taxon>Pseudomonadota</taxon>
        <taxon>Gammaproteobacteria</taxon>
        <taxon>Oceanospirillales</taxon>
        <taxon>Oleiphilaceae</taxon>
        <taxon>Oleiphilus</taxon>
    </lineage>
</organism>
<dbReference type="SUPFAM" id="SSF53850">
    <property type="entry name" value="Periplasmic binding protein-like II"/>
    <property type="match status" value="1"/>
</dbReference>
<keyword evidence="4" id="KW-0057">Aromatic amino acid biosynthesis</keyword>
<dbReference type="InterPro" id="IPR001086">
    <property type="entry name" value="Preph_deHydtase"/>
</dbReference>
<evidence type="ECO:0000259" key="9">
    <source>
        <dbReference type="PROSITE" id="PS51171"/>
    </source>
</evidence>
<evidence type="ECO:0000256" key="2">
    <source>
        <dbReference type="ARBA" id="ARBA00013147"/>
    </source>
</evidence>
<dbReference type="PANTHER" id="PTHR21022:SF19">
    <property type="entry name" value="PREPHENATE DEHYDRATASE-RELATED"/>
    <property type="match status" value="1"/>
</dbReference>
<evidence type="ECO:0000313" key="12">
    <source>
        <dbReference type="Proteomes" id="UP000196027"/>
    </source>
</evidence>
<dbReference type="Proteomes" id="UP000196027">
    <property type="component" value="Chromosome"/>
</dbReference>
<evidence type="ECO:0000313" key="11">
    <source>
        <dbReference type="EMBL" id="ARU58510.1"/>
    </source>
</evidence>
<dbReference type="SUPFAM" id="SSF55021">
    <property type="entry name" value="ACT-like"/>
    <property type="match status" value="1"/>
</dbReference>
<dbReference type="CDD" id="cd04905">
    <property type="entry name" value="ACT_CM-PDT"/>
    <property type="match status" value="1"/>
</dbReference>
<sequence length="281" mass="31030">MIAYQGHQGAYSHLSCQHVFPDREARACSTFIDAMQMVEKGQAELAMIPVENSTAGRVEEIYRLIPKMSLHIVGEHFEPVNHCLLGLPGAQLDALTQVASHPQALAQCAQNIRRLNLYPNATLDTAGAAKELKESGDYHSAAIASSLAAELYGLEILEENFQDISGNTTRFIILSHTQALPAYQEGVSYMTSIIFKVRNIPAALYKALGGFATNGINLVKLESYMPGGTLNSSQFHVDIEGHIEERPLRLAMEELNFFAEDVRLLGTYRAHHFRASVSYHD</sequence>
<feature type="site" description="Essential for prephenate dehydratase activity" evidence="8">
    <location>
        <position position="169"/>
    </location>
</feature>
<evidence type="ECO:0000256" key="3">
    <source>
        <dbReference type="ARBA" id="ARBA00022605"/>
    </source>
</evidence>
<dbReference type="PANTHER" id="PTHR21022">
    <property type="entry name" value="PREPHENATE DEHYDRATASE P PROTEIN"/>
    <property type="match status" value="1"/>
</dbReference>
<dbReference type="PROSITE" id="PS51671">
    <property type="entry name" value="ACT"/>
    <property type="match status" value="1"/>
</dbReference>
<evidence type="ECO:0000256" key="6">
    <source>
        <dbReference type="ARBA" id="ARBA00023239"/>
    </source>
</evidence>
<accession>A0A1Y0IE10</accession>
<dbReference type="Gene3D" id="3.30.70.260">
    <property type="match status" value="1"/>
</dbReference>
<dbReference type="InterPro" id="IPR002912">
    <property type="entry name" value="ACT_dom"/>
</dbReference>
<dbReference type="InterPro" id="IPR045865">
    <property type="entry name" value="ACT-like_dom_sf"/>
</dbReference>
<dbReference type="Gene3D" id="3.40.190.10">
    <property type="entry name" value="Periplasmic binding protein-like II"/>
    <property type="match status" value="2"/>
</dbReference>
<dbReference type="GO" id="GO:0005737">
    <property type="term" value="C:cytoplasm"/>
    <property type="evidence" value="ECO:0007669"/>
    <property type="project" value="TreeGrafter"/>
</dbReference>
<reference evidence="11 12" key="1">
    <citation type="submission" date="2017-05" db="EMBL/GenBank/DDBJ databases">
        <title>Genomic insights into alkan degradation activity of Oleiphilus messinensis.</title>
        <authorList>
            <person name="Kozyavkin S.A."/>
            <person name="Slesarev A.I."/>
            <person name="Golyshin P.N."/>
            <person name="Korzhenkov A."/>
            <person name="Golyshina O.N."/>
            <person name="Toshchakov S.V."/>
        </authorList>
    </citation>
    <scope>NUCLEOTIDE SEQUENCE [LARGE SCALE GENOMIC DNA]</scope>
    <source>
        <strain evidence="11 12">ME102</strain>
    </source>
</reference>
<dbReference type="OrthoDB" id="9802281at2"/>
<comment type="pathway">
    <text evidence="1">Amino-acid biosynthesis; L-phenylalanine biosynthesis; phenylpyruvate from prephenate: step 1/1.</text>
</comment>
<proteinExistence type="predicted"/>
<dbReference type="EC" id="4.2.1.51" evidence="2"/>
<keyword evidence="12" id="KW-1185">Reference proteome</keyword>
<dbReference type="EMBL" id="CP021425">
    <property type="protein sequence ID" value="ARU58510.1"/>
    <property type="molecule type" value="Genomic_DNA"/>
</dbReference>
<evidence type="ECO:0000256" key="4">
    <source>
        <dbReference type="ARBA" id="ARBA00023141"/>
    </source>
</evidence>
<feature type="domain" description="Prephenate dehydratase" evidence="9">
    <location>
        <begin position="1"/>
        <end position="176"/>
    </location>
</feature>
<keyword evidence="3" id="KW-0028">Amino-acid biosynthesis</keyword>
<dbReference type="PIRSF" id="PIRSF001500">
    <property type="entry name" value="Chor_mut_pdt_Ppr"/>
    <property type="match status" value="1"/>
</dbReference>
<dbReference type="InterPro" id="IPR008242">
    <property type="entry name" value="Chor_mutase/pphenate_deHydtase"/>
</dbReference>
<dbReference type="PROSITE" id="PS51171">
    <property type="entry name" value="PREPHENATE_DEHYDR_3"/>
    <property type="match status" value="1"/>
</dbReference>
<comment type="catalytic activity">
    <reaction evidence="7">
        <text>prephenate + H(+) = 3-phenylpyruvate + CO2 + H2O</text>
        <dbReference type="Rhea" id="RHEA:21648"/>
        <dbReference type="ChEBI" id="CHEBI:15377"/>
        <dbReference type="ChEBI" id="CHEBI:15378"/>
        <dbReference type="ChEBI" id="CHEBI:16526"/>
        <dbReference type="ChEBI" id="CHEBI:18005"/>
        <dbReference type="ChEBI" id="CHEBI:29934"/>
        <dbReference type="EC" id="4.2.1.51"/>
    </reaction>
</comment>
<evidence type="ECO:0000256" key="5">
    <source>
        <dbReference type="ARBA" id="ARBA00023222"/>
    </source>
</evidence>
<evidence type="ECO:0000256" key="7">
    <source>
        <dbReference type="ARBA" id="ARBA00047848"/>
    </source>
</evidence>